<accession>A0ABN2C9K6</accession>
<feature type="domain" description="RNA polymerase sigma factor 70 region 4 type 2" evidence="7">
    <location>
        <begin position="156"/>
        <end position="200"/>
    </location>
</feature>
<evidence type="ECO:0000313" key="9">
    <source>
        <dbReference type="Proteomes" id="UP001500393"/>
    </source>
</evidence>
<dbReference type="InterPro" id="IPR014284">
    <property type="entry name" value="RNA_pol_sigma-70_dom"/>
</dbReference>
<evidence type="ECO:0000256" key="1">
    <source>
        <dbReference type="ARBA" id="ARBA00010641"/>
    </source>
</evidence>
<dbReference type="Proteomes" id="UP001500393">
    <property type="component" value="Unassembled WGS sequence"/>
</dbReference>
<proteinExistence type="inferred from homology"/>
<keyword evidence="3" id="KW-0731">Sigma factor</keyword>
<sequence length="231" mass="25806">MSPLRSGAVRSRGEMESRGAGHVRGMTQISTRAQPGPVSEADVPEPADRQQRFEEFFAANREAVLGYLVRRTANRHDAADLLADTFLVAWRRLEDVPPGDQTRPWLYGVARRVLANHHRGEGRRHALADRLRQELTELDEAAGSPAENSPAAIAFRALPEQDRELLSLVAWEELDTAQIAITLGISRNAVRIRLHRARKRFAKLLTAPLDNRSLVTLRTVHPEGRASHEDA</sequence>
<dbReference type="InterPro" id="IPR013325">
    <property type="entry name" value="RNA_pol_sigma_r2"/>
</dbReference>
<protein>
    <recommendedName>
        <fullName evidence="10">RNA polymerase ECF family sigma subunit</fullName>
    </recommendedName>
</protein>
<dbReference type="Pfam" id="PF08281">
    <property type="entry name" value="Sigma70_r4_2"/>
    <property type="match status" value="1"/>
</dbReference>
<reference evidence="8 9" key="1">
    <citation type="journal article" date="2019" name="Int. J. Syst. Evol. Microbiol.">
        <title>The Global Catalogue of Microorganisms (GCM) 10K type strain sequencing project: providing services to taxonomists for standard genome sequencing and annotation.</title>
        <authorList>
            <consortium name="The Broad Institute Genomics Platform"/>
            <consortium name="The Broad Institute Genome Sequencing Center for Infectious Disease"/>
            <person name="Wu L."/>
            <person name="Ma J."/>
        </authorList>
    </citation>
    <scope>NUCLEOTIDE SEQUENCE [LARGE SCALE GENOMIC DNA]</scope>
    <source>
        <strain evidence="8 9">JCM 14969</strain>
    </source>
</reference>
<dbReference type="InterPro" id="IPR007627">
    <property type="entry name" value="RNA_pol_sigma70_r2"/>
</dbReference>
<evidence type="ECO:0000259" key="7">
    <source>
        <dbReference type="Pfam" id="PF08281"/>
    </source>
</evidence>
<keyword evidence="4" id="KW-0804">Transcription</keyword>
<evidence type="ECO:0008006" key="10">
    <source>
        <dbReference type="Google" id="ProtNLM"/>
    </source>
</evidence>
<dbReference type="SUPFAM" id="SSF88659">
    <property type="entry name" value="Sigma3 and sigma4 domains of RNA polymerase sigma factors"/>
    <property type="match status" value="1"/>
</dbReference>
<evidence type="ECO:0000259" key="6">
    <source>
        <dbReference type="Pfam" id="PF04542"/>
    </source>
</evidence>
<dbReference type="InterPro" id="IPR013324">
    <property type="entry name" value="RNA_pol_sigma_r3/r4-like"/>
</dbReference>
<evidence type="ECO:0000256" key="3">
    <source>
        <dbReference type="ARBA" id="ARBA00023082"/>
    </source>
</evidence>
<dbReference type="PANTHER" id="PTHR43133">
    <property type="entry name" value="RNA POLYMERASE ECF-TYPE SIGMA FACTO"/>
    <property type="match status" value="1"/>
</dbReference>
<comment type="similarity">
    <text evidence="1">Belongs to the sigma-70 factor family. ECF subfamily.</text>
</comment>
<evidence type="ECO:0000313" key="8">
    <source>
        <dbReference type="EMBL" id="GAA1554876.1"/>
    </source>
</evidence>
<dbReference type="Gene3D" id="1.10.1740.10">
    <property type="match status" value="1"/>
</dbReference>
<evidence type="ECO:0000256" key="5">
    <source>
        <dbReference type="SAM" id="MobiDB-lite"/>
    </source>
</evidence>
<dbReference type="Pfam" id="PF04542">
    <property type="entry name" value="Sigma70_r2"/>
    <property type="match status" value="1"/>
</dbReference>
<evidence type="ECO:0000256" key="4">
    <source>
        <dbReference type="ARBA" id="ARBA00023163"/>
    </source>
</evidence>
<dbReference type="SUPFAM" id="SSF88946">
    <property type="entry name" value="Sigma2 domain of RNA polymerase sigma factors"/>
    <property type="match status" value="1"/>
</dbReference>
<name>A0ABN2C9K6_9ACTN</name>
<dbReference type="InterPro" id="IPR039425">
    <property type="entry name" value="RNA_pol_sigma-70-like"/>
</dbReference>
<comment type="caution">
    <text evidence="8">The sequence shown here is derived from an EMBL/GenBank/DDBJ whole genome shotgun (WGS) entry which is preliminary data.</text>
</comment>
<dbReference type="EMBL" id="BAAAOS010000006">
    <property type="protein sequence ID" value="GAA1554876.1"/>
    <property type="molecule type" value="Genomic_DNA"/>
</dbReference>
<keyword evidence="9" id="KW-1185">Reference proteome</keyword>
<organism evidence="8 9">
    <name type="scientific">Kribbella sancticallisti</name>
    <dbReference type="NCBI Taxonomy" id="460087"/>
    <lineage>
        <taxon>Bacteria</taxon>
        <taxon>Bacillati</taxon>
        <taxon>Actinomycetota</taxon>
        <taxon>Actinomycetes</taxon>
        <taxon>Propionibacteriales</taxon>
        <taxon>Kribbellaceae</taxon>
        <taxon>Kribbella</taxon>
    </lineage>
</organism>
<dbReference type="InterPro" id="IPR036388">
    <property type="entry name" value="WH-like_DNA-bd_sf"/>
</dbReference>
<gene>
    <name evidence="8" type="ORF">GCM10009789_05410</name>
</gene>
<dbReference type="Gene3D" id="1.10.10.10">
    <property type="entry name" value="Winged helix-like DNA-binding domain superfamily/Winged helix DNA-binding domain"/>
    <property type="match status" value="1"/>
</dbReference>
<feature type="domain" description="RNA polymerase sigma-70 region 2" evidence="6">
    <location>
        <begin position="57"/>
        <end position="123"/>
    </location>
</feature>
<dbReference type="PANTHER" id="PTHR43133:SF25">
    <property type="entry name" value="RNA POLYMERASE SIGMA FACTOR RFAY-RELATED"/>
    <property type="match status" value="1"/>
</dbReference>
<keyword evidence="2" id="KW-0805">Transcription regulation</keyword>
<feature type="region of interest" description="Disordered" evidence="5">
    <location>
        <begin position="1"/>
        <end position="48"/>
    </location>
</feature>
<evidence type="ECO:0000256" key="2">
    <source>
        <dbReference type="ARBA" id="ARBA00023015"/>
    </source>
</evidence>
<dbReference type="NCBIfam" id="TIGR02937">
    <property type="entry name" value="sigma70-ECF"/>
    <property type="match status" value="1"/>
</dbReference>
<dbReference type="InterPro" id="IPR013249">
    <property type="entry name" value="RNA_pol_sigma70_r4_t2"/>
</dbReference>